<protein>
    <recommendedName>
        <fullName evidence="9">TRAP transporter small permease protein</fullName>
    </recommendedName>
</protein>
<evidence type="ECO:0000313" key="11">
    <source>
        <dbReference type="EMBL" id="SIS96443.1"/>
    </source>
</evidence>
<comment type="subunit">
    <text evidence="9">The complex comprises the extracytoplasmic solute receptor protein and the two transmembrane proteins.</text>
</comment>
<evidence type="ECO:0000256" key="5">
    <source>
        <dbReference type="ARBA" id="ARBA00022692"/>
    </source>
</evidence>
<dbReference type="AlphaFoldDB" id="A0A1N7NDG6"/>
<keyword evidence="5 9" id="KW-0812">Transmembrane</keyword>
<sequence>MYNAIQAYVRFIYKFNRTVGIFAMYLVLVLMGILLFSSISKGVGSSQMWVIEMAQFTMAAYYLLGGGYSMQMDAHVRMDVFYGNWSSRRQAITDAFTVLCLLTYLGMLLFGALSSTAYAIEYGQKNYSSWAPPLAPIKIIMTTGISLMLLQVLATFAQNVADAIGKPFDVEQHPEETSV</sequence>
<dbReference type="PANTHER" id="PTHR35011">
    <property type="entry name" value="2,3-DIKETO-L-GULONATE TRAP TRANSPORTER SMALL PERMEASE PROTEIN YIAM"/>
    <property type="match status" value="1"/>
</dbReference>
<keyword evidence="2 9" id="KW-0813">Transport</keyword>
<evidence type="ECO:0000313" key="12">
    <source>
        <dbReference type="Proteomes" id="UP000185999"/>
    </source>
</evidence>
<dbReference type="Pfam" id="PF04290">
    <property type="entry name" value="DctQ"/>
    <property type="match status" value="1"/>
</dbReference>
<evidence type="ECO:0000256" key="3">
    <source>
        <dbReference type="ARBA" id="ARBA00022475"/>
    </source>
</evidence>
<dbReference type="Proteomes" id="UP000185999">
    <property type="component" value="Unassembled WGS sequence"/>
</dbReference>
<feature type="transmembrane region" description="Helical" evidence="9">
    <location>
        <begin position="21"/>
        <end position="40"/>
    </location>
</feature>
<dbReference type="InterPro" id="IPR055348">
    <property type="entry name" value="DctQ"/>
</dbReference>
<reference evidence="12" key="1">
    <citation type="submission" date="2017-01" db="EMBL/GenBank/DDBJ databases">
        <authorList>
            <person name="Varghese N."/>
            <person name="Submissions S."/>
        </authorList>
    </citation>
    <scope>NUCLEOTIDE SEQUENCE [LARGE SCALE GENOMIC DNA]</scope>
    <source>
        <strain evidence="12">DSM 22306</strain>
    </source>
</reference>
<feature type="domain" description="Tripartite ATP-independent periplasmic transporters DctQ component" evidence="10">
    <location>
        <begin position="30"/>
        <end position="160"/>
    </location>
</feature>
<evidence type="ECO:0000256" key="8">
    <source>
        <dbReference type="ARBA" id="ARBA00038436"/>
    </source>
</evidence>
<gene>
    <name evidence="11" type="ORF">SAMN05421760_10935</name>
</gene>
<dbReference type="InterPro" id="IPR007387">
    <property type="entry name" value="TRAP_DctQ"/>
</dbReference>
<comment type="function">
    <text evidence="9">Part of the tripartite ATP-independent periplasmic (TRAP) transport system.</text>
</comment>
<proteinExistence type="inferred from homology"/>
<evidence type="ECO:0000256" key="4">
    <source>
        <dbReference type="ARBA" id="ARBA00022519"/>
    </source>
</evidence>
<keyword evidence="3" id="KW-1003">Cell membrane</keyword>
<evidence type="ECO:0000259" key="10">
    <source>
        <dbReference type="Pfam" id="PF04290"/>
    </source>
</evidence>
<feature type="transmembrane region" description="Helical" evidence="9">
    <location>
        <begin position="95"/>
        <end position="119"/>
    </location>
</feature>
<evidence type="ECO:0000256" key="2">
    <source>
        <dbReference type="ARBA" id="ARBA00022448"/>
    </source>
</evidence>
<organism evidence="11 12">
    <name type="scientific">Neptunomonas antarctica</name>
    <dbReference type="NCBI Taxonomy" id="619304"/>
    <lineage>
        <taxon>Bacteria</taxon>
        <taxon>Pseudomonadati</taxon>
        <taxon>Pseudomonadota</taxon>
        <taxon>Gammaproteobacteria</taxon>
        <taxon>Oceanospirillales</taxon>
        <taxon>Oceanospirillaceae</taxon>
        <taxon>Neptunomonas</taxon>
    </lineage>
</organism>
<keyword evidence="6 9" id="KW-1133">Transmembrane helix</keyword>
<name>A0A1N7NDG6_9GAMM</name>
<keyword evidence="4 9" id="KW-0997">Cell inner membrane</keyword>
<dbReference type="STRING" id="619304.SAMN05421760_10935"/>
<comment type="subcellular location">
    <subcellularLocation>
        <location evidence="1 9">Cell inner membrane</location>
        <topology evidence="1 9">Multi-pass membrane protein</topology>
    </subcellularLocation>
</comment>
<dbReference type="GO" id="GO:0005886">
    <property type="term" value="C:plasma membrane"/>
    <property type="evidence" value="ECO:0007669"/>
    <property type="project" value="UniProtKB-SubCell"/>
</dbReference>
<keyword evidence="7 9" id="KW-0472">Membrane</keyword>
<evidence type="ECO:0000256" key="6">
    <source>
        <dbReference type="ARBA" id="ARBA00022989"/>
    </source>
</evidence>
<dbReference type="RefSeq" id="WP_054342097.1">
    <property type="nucleotide sequence ID" value="NZ_FTOE01000009.1"/>
</dbReference>
<evidence type="ECO:0000256" key="9">
    <source>
        <dbReference type="RuleBase" id="RU369079"/>
    </source>
</evidence>
<dbReference type="PANTHER" id="PTHR35011:SF4">
    <property type="entry name" value="SLL1102 PROTEIN"/>
    <property type="match status" value="1"/>
</dbReference>
<evidence type="ECO:0000256" key="7">
    <source>
        <dbReference type="ARBA" id="ARBA00023136"/>
    </source>
</evidence>
<keyword evidence="12" id="KW-1185">Reference proteome</keyword>
<evidence type="ECO:0000256" key="1">
    <source>
        <dbReference type="ARBA" id="ARBA00004429"/>
    </source>
</evidence>
<feature type="transmembrane region" description="Helical" evidence="9">
    <location>
        <begin position="139"/>
        <end position="157"/>
    </location>
</feature>
<comment type="similarity">
    <text evidence="8 9">Belongs to the TRAP transporter small permease family.</text>
</comment>
<dbReference type="GO" id="GO:0022857">
    <property type="term" value="F:transmembrane transporter activity"/>
    <property type="evidence" value="ECO:0007669"/>
    <property type="project" value="UniProtKB-UniRule"/>
</dbReference>
<dbReference type="EMBL" id="FTOE01000009">
    <property type="protein sequence ID" value="SIS96443.1"/>
    <property type="molecule type" value="Genomic_DNA"/>
</dbReference>
<accession>A0A1N7NDG6</accession>
<feature type="transmembrane region" description="Helical" evidence="9">
    <location>
        <begin position="46"/>
        <end position="64"/>
    </location>
</feature>